<comment type="function">
    <text evidence="7">Part of the MsrPQ system that repairs oxidized periplasmic proteins containing methionine sulfoxide residues (Met-O), using respiratory chain electrons. Thus protects these proteins from oxidative-stress damage caused by reactive species of oxygen and chlorine generated by the host defense mechanisms. MsrPQ is essential for the maintenance of envelope integrity under bleach stress, rescuing a wide series of structurally unrelated periplasmic proteins from methionine oxidation. MsrQ provides electrons for reduction to the reductase catalytic subunit MsrP, using the quinone pool of the respiratory chain.</text>
</comment>
<keyword evidence="4 7" id="KW-1133">Transmembrane helix</keyword>
<evidence type="ECO:0000256" key="2">
    <source>
        <dbReference type="ARBA" id="ARBA00022448"/>
    </source>
</evidence>
<dbReference type="EMBL" id="CP137852">
    <property type="protein sequence ID" value="WPB83260.1"/>
    <property type="molecule type" value="Genomic_DNA"/>
</dbReference>
<dbReference type="InterPro" id="IPR013130">
    <property type="entry name" value="Fe3_Rdtase_TM_dom"/>
</dbReference>
<feature type="transmembrane region" description="Helical" evidence="7">
    <location>
        <begin position="55"/>
        <end position="73"/>
    </location>
</feature>
<dbReference type="PANTHER" id="PTHR36964:SF1">
    <property type="entry name" value="PROTEIN-METHIONINE-SULFOXIDE REDUCTASE HEME-BINDING SUBUNIT MSRQ"/>
    <property type="match status" value="1"/>
</dbReference>
<evidence type="ECO:0000256" key="1">
    <source>
        <dbReference type="ARBA" id="ARBA00004141"/>
    </source>
</evidence>
<keyword evidence="7" id="KW-0479">Metal-binding</keyword>
<dbReference type="InterPro" id="IPR022837">
    <property type="entry name" value="MsrQ-like"/>
</dbReference>
<protein>
    <recommendedName>
        <fullName evidence="7">Protein-methionine-sulfoxide reductase heme-binding subunit MsrQ</fullName>
    </recommendedName>
    <alternativeName>
        <fullName evidence="7">Flavocytochrome MsrQ</fullName>
    </alternativeName>
</protein>
<evidence type="ECO:0000313" key="9">
    <source>
        <dbReference type="EMBL" id="WPB83260.1"/>
    </source>
</evidence>
<dbReference type="Pfam" id="PF01794">
    <property type="entry name" value="Ferric_reduct"/>
    <property type="match status" value="1"/>
</dbReference>
<feature type="transmembrane region" description="Helical" evidence="7">
    <location>
        <begin position="176"/>
        <end position="195"/>
    </location>
</feature>
<name>A0ABZ0PDH4_9PROT</name>
<keyword evidence="7" id="KW-0288">FMN</keyword>
<evidence type="ECO:0000259" key="8">
    <source>
        <dbReference type="Pfam" id="PF01794"/>
    </source>
</evidence>
<evidence type="ECO:0000256" key="7">
    <source>
        <dbReference type="HAMAP-Rule" id="MF_01207"/>
    </source>
</evidence>
<feature type="transmembrane region" description="Helical" evidence="7">
    <location>
        <begin position="122"/>
        <end position="141"/>
    </location>
</feature>
<evidence type="ECO:0000313" key="10">
    <source>
        <dbReference type="Proteomes" id="UP001305521"/>
    </source>
</evidence>
<keyword evidence="3 7" id="KW-0812">Transmembrane</keyword>
<keyword evidence="7" id="KW-0249">Electron transport</keyword>
<dbReference type="PANTHER" id="PTHR36964">
    <property type="entry name" value="PROTEIN-METHIONINE-SULFOXIDE REDUCTASE HEME-BINDING SUBUNIT MSRQ"/>
    <property type="match status" value="1"/>
</dbReference>
<dbReference type="RefSeq" id="WP_318647237.1">
    <property type="nucleotide sequence ID" value="NZ_CP137852.1"/>
</dbReference>
<keyword evidence="7" id="KW-0285">Flavoprotein</keyword>
<feature type="transmembrane region" description="Helical" evidence="7">
    <location>
        <begin position="202"/>
        <end position="225"/>
    </location>
</feature>
<comment type="cofactor">
    <cofactor evidence="7">
        <name>FMN</name>
        <dbReference type="ChEBI" id="CHEBI:58210"/>
    </cofactor>
    <text evidence="7">Binds 1 FMN per subunit.</text>
</comment>
<feature type="transmembrane region" description="Helical" evidence="7">
    <location>
        <begin position="153"/>
        <end position="170"/>
    </location>
</feature>
<keyword evidence="2 7" id="KW-0813">Transport</keyword>
<accession>A0ABZ0PDH4</accession>
<comment type="caution">
    <text evidence="7">Lacks conserved residue(s) required for the propagation of feature annotation.</text>
</comment>
<sequence length="276" mass="30494">MSFTPWRDRAGRLSALRIATLLIMTLPALRLLALWLTDALGPEPLEAATHETGRWAIRLLVATLAVTPLGRVLGWPRLFQLRRMLGLGALAWVLLHFVLYIGDQNWRLLRVGLEIVSRAYLTIGFAALMGLVILGWTSTDGWMKRLGRGWKRLHRLVFPVMLLGLLHAFIQSKSDISRAVVLAGLLVWLLGWRALPARWQTNLVALAGLSLAALLGGVLIEYLWYSAFSNLPAGRIALANLDLAFGPRPAVLAGMICAGVTLLAALLPLWRRLAPR</sequence>
<dbReference type="Proteomes" id="UP001305521">
    <property type="component" value="Chromosome"/>
</dbReference>
<dbReference type="HAMAP" id="MF_01207">
    <property type="entry name" value="MsrQ"/>
    <property type="match status" value="1"/>
</dbReference>
<keyword evidence="7" id="KW-1003">Cell membrane</keyword>
<reference evidence="9 10" key="1">
    <citation type="submission" date="2023-11" db="EMBL/GenBank/DDBJ databases">
        <title>Arctic aerobic anoxygenic photoheterotroph Sediminicoccus rosea KRV36 adapts its photosynthesis to long days of polar summer.</title>
        <authorList>
            <person name="Tomasch J."/>
            <person name="Kopejtka K."/>
            <person name="Bily T."/>
            <person name="Gardiner A.T."/>
            <person name="Gardian Z."/>
            <person name="Shivaramu S."/>
            <person name="Koblizek M."/>
            <person name="Engelhardt F."/>
            <person name="Kaftan D."/>
        </authorList>
    </citation>
    <scope>NUCLEOTIDE SEQUENCE [LARGE SCALE GENOMIC DNA]</scope>
    <source>
        <strain evidence="9 10">R-30</strain>
    </source>
</reference>
<comment type="subunit">
    <text evidence="7">Heterodimer of a catalytic subunit (MsrP) and a heme-binding subunit (MsrQ).</text>
</comment>
<evidence type="ECO:0000256" key="3">
    <source>
        <dbReference type="ARBA" id="ARBA00022692"/>
    </source>
</evidence>
<comment type="subcellular location">
    <subcellularLocation>
        <location evidence="7">Cell membrane</location>
        <topology evidence="7">Multi-pass membrane protein</topology>
    </subcellularLocation>
    <subcellularLocation>
        <location evidence="1">Membrane</location>
        <topology evidence="1">Multi-pass membrane protein</topology>
    </subcellularLocation>
</comment>
<comment type="cofactor">
    <cofactor evidence="7">
        <name>heme b</name>
        <dbReference type="ChEBI" id="CHEBI:60344"/>
    </cofactor>
    <text evidence="7">Binds 1 heme b (iron(II)-protoporphyrin IX) group per subunit.</text>
</comment>
<organism evidence="9 10">
    <name type="scientific">Sediminicoccus rosea</name>
    <dbReference type="NCBI Taxonomy" id="1225128"/>
    <lineage>
        <taxon>Bacteria</taxon>
        <taxon>Pseudomonadati</taxon>
        <taxon>Pseudomonadota</taxon>
        <taxon>Alphaproteobacteria</taxon>
        <taxon>Acetobacterales</taxon>
        <taxon>Roseomonadaceae</taxon>
        <taxon>Sediminicoccus</taxon>
    </lineage>
</organism>
<keyword evidence="5 7" id="KW-0408">Iron</keyword>
<evidence type="ECO:0000256" key="6">
    <source>
        <dbReference type="ARBA" id="ARBA00023136"/>
    </source>
</evidence>
<comment type="similarity">
    <text evidence="7">Belongs to the MsrQ family.</text>
</comment>
<feature type="transmembrane region" description="Helical" evidence="7">
    <location>
        <begin position="250"/>
        <end position="270"/>
    </location>
</feature>
<keyword evidence="7" id="KW-0349">Heme</keyword>
<evidence type="ECO:0000256" key="5">
    <source>
        <dbReference type="ARBA" id="ARBA00023004"/>
    </source>
</evidence>
<evidence type="ECO:0000256" key="4">
    <source>
        <dbReference type="ARBA" id="ARBA00022989"/>
    </source>
</evidence>
<gene>
    <name evidence="7" type="primary">msrQ</name>
    <name evidence="9" type="ORF">R9Z33_14210</name>
</gene>
<proteinExistence type="inferred from homology"/>
<feature type="transmembrane region" description="Helical" evidence="7">
    <location>
        <begin position="15"/>
        <end position="35"/>
    </location>
</feature>
<feature type="transmembrane region" description="Helical" evidence="7">
    <location>
        <begin position="85"/>
        <end position="102"/>
    </location>
</feature>
<keyword evidence="10" id="KW-1185">Reference proteome</keyword>
<keyword evidence="6 7" id="KW-0472">Membrane</keyword>
<feature type="domain" description="Ferric oxidoreductase" evidence="8">
    <location>
        <begin position="52"/>
        <end position="164"/>
    </location>
</feature>